<reference evidence="2 3" key="1">
    <citation type="submission" date="2024-02" db="EMBL/GenBank/DDBJ databases">
        <title>Discinaceae phylogenomics.</title>
        <authorList>
            <person name="Dirks A.C."/>
            <person name="James T.Y."/>
        </authorList>
    </citation>
    <scope>NUCLEOTIDE SEQUENCE [LARGE SCALE GENOMIC DNA]</scope>
    <source>
        <strain evidence="2 3">ACD0624</strain>
    </source>
</reference>
<evidence type="ECO:0000313" key="3">
    <source>
        <dbReference type="Proteomes" id="UP001447188"/>
    </source>
</evidence>
<feature type="compositionally biased region" description="Basic residues" evidence="1">
    <location>
        <begin position="137"/>
        <end position="151"/>
    </location>
</feature>
<evidence type="ECO:0000313" key="2">
    <source>
        <dbReference type="EMBL" id="KAL0637305.1"/>
    </source>
</evidence>
<feature type="compositionally biased region" description="Basic and acidic residues" evidence="1">
    <location>
        <begin position="95"/>
        <end position="110"/>
    </location>
</feature>
<sequence>MTANDESYEEGYQDALLEMKRAIRYLRRLHKSRAEEKLANVPTPAEPVDDVGDSRPRSSTPQPRWPPPSPVPEETLTAMEIRLGDLRQRGPAARRGVDNSKTRSTSDKNKGSSKTRTKSESITLNANTGMGGSVGKNKNKNKSKNKGKGKGKAALSRSEIALLWEAARGETGKCNAVTAGMYINGEVTLGGRKAVTVLRSPPCDRCVKLQRDCLVLNLKKEKIATMTGCGGCVRVGIRCN</sequence>
<protein>
    <submittedName>
        <fullName evidence="2">Uncharacterized protein</fullName>
    </submittedName>
</protein>
<proteinExistence type="predicted"/>
<organism evidence="2 3">
    <name type="scientific">Discina gigas</name>
    <dbReference type="NCBI Taxonomy" id="1032678"/>
    <lineage>
        <taxon>Eukaryota</taxon>
        <taxon>Fungi</taxon>
        <taxon>Dikarya</taxon>
        <taxon>Ascomycota</taxon>
        <taxon>Pezizomycotina</taxon>
        <taxon>Pezizomycetes</taxon>
        <taxon>Pezizales</taxon>
        <taxon>Discinaceae</taxon>
        <taxon>Discina</taxon>
    </lineage>
</organism>
<dbReference type="EMBL" id="JBBBZM010000036">
    <property type="protein sequence ID" value="KAL0637305.1"/>
    <property type="molecule type" value="Genomic_DNA"/>
</dbReference>
<feature type="region of interest" description="Disordered" evidence="1">
    <location>
        <begin position="31"/>
        <end position="152"/>
    </location>
</feature>
<accession>A0ABR3GN17</accession>
<name>A0ABR3GN17_9PEZI</name>
<keyword evidence="3" id="KW-1185">Reference proteome</keyword>
<gene>
    <name evidence="2" type="ORF">Q9L58_003638</name>
</gene>
<evidence type="ECO:0000256" key="1">
    <source>
        <dbReference type="SAM" id="MobiDB-lite"/>
    </source>
</evidence>
<dbReference type="Proteomes" id="UP001447188">
    <property type="component" value="Unassembled WGS sequence"/>
</dbReference>
<comment type="caution">
    <text evidence="2">The sequence shown here is derived from an EMBL/GenBank/DDBJ whole genome shotgun (WGS) entry which is preliminary data.</text>
</comment>